<proteinExistence type="predicted"/>
<comment type="caution">
    <text evidence="2">The sequence shown here is derived from an EMBL/GenBank/DDBJ whole genome shotgun (WGS) entry which is preliminary data.</text>
</comment>
<reference evidence="2" key="2">
    <citation type="submission" date="2020-11" db="EMBL/GenBank/DDBJ databases">
        <authorList>
            <person name="McCartney M.A."/>
            <person name="Auch B."/>
            <person name="Kono T."/>
            <person name="Mallez S."/>
            <person name="Becker A."/>
            <person name="Gohl D.M."/>
            <person name="Silverstein K.A.T."/>
            <person name="Koren S."/>
            <person name="Bechman K.B."/>
            <person name="Herman A."/>
            <person name="Abrahante J.E."/>
            <person name="Garbe J."/>
        </authorList>
    </citation>
    <scope>NUCLEOTIDE SEQUENCE</scope>
    <source>
        <strain evidence="2">Duluth1</strain>
        <tissue evidence="2">Whole animal</tissue>
    </source>
</reference>
<dbReference type="EMBL" id="JAIWYP010000001">
    <property type="protein sequence ID" value="KAH3892924.1"/>
    <property type="molecule type" value="Genomic_DNA"/>
</dbReference>
<accession>A0A9D4NFY2</accession>
<keyword evidence="3" id="KW-1185">Reference proteome</keyword>
<organism evidence="2 3">
    <name type="scientific">Dreissena polymorpha</name>
    <name type="common">Zebra mussel</name>
    <name type="synonym">Mytilus polymorpha</name>
    <dbReference type="NCBI Taxonomy" id="45954"/>
    <lineage>
        <taxon>Eukaryota</taxon>
        <taxon>Metazoa</taxon>
        <taxon>Spiralia</taxon>
        <taxon>Lophotrochozoa</taxon>
        <taxon>Mollusca</taxon>
        <taxon>Bivalvia</taxon>
        <taxon>Autobranchia</taxon>
        <taxon>Heteroconchia</taxon>
        <taxon>Euheterodonta</taxon>
        <taxon>Imparidentia</taxon>
        <taxon>Neoheterodontei</taxon>
        <taxon>Myida</taxon>
        <taxon>Dreissenoidea</taxon>
        <taxon>Dreissenidae</taxon>
        <taxon>Dreissena</taxon>
    </lineage>
</organism>
<dbReference type="AlphaFoldDB" id="A0A9D4NFY2"/>
<name>A0A9D4NFY2_DREPO</name>
<feature type="region of interest" description="Disordered" evidence="1">
    <location>
        <begin position="41"/>
        <end position="79"/>
    </location>
</feature>
<evidence type="ECO:0000313" key="3">
    <source>
        <dbReference type="Proteomes" id="UP000828390"/>
    </source>
</evidence>
<evidence type="ECO:0000313" key="2">
    <source>
        <dbReference type="EMBL" id="KAH3892924.1"/>
    </source>
</evidence>
<evidence type="ECO:0000256" key="1">
    <source>
        <dbReference type="SAM" id="MobiDB-lite"/>
    </source>
</evidence>
<dbReference type="Proteomes" id="UP000828390">
    <property type="component" value="Unassembled WGS sequence"/>
</dbReference>
<sequence>MAYFQDEDISDEDYGGHLVVGVPGYPGAYSPVVGEVADTPPLGMDPPRPGMDSPAVEPTTPRTARDHTTSTVSDEESMSEWEKEHRQVCRWEREHRQVCRWEREHRQVCRWEREHRQVCRWEREHRQVCRWEREHRQVCRRKVAHCFLGAILIVLVGWE</sequence>
<reference evidence="2" key="1">
    <citation type="journal article" date="2019" name="bioRxiv">
        <title>The Genome of the Zebra Mussel, Dreissena polymorpha: A Resource for Invasive Species Research.</title>
        <authorList>
            <person name="McCartney M.A."/>
            <person name="Auch B."/>
            <person name="Kono T."/>
            <person name="Mallez S."/>
            <person name="Zhang Y."/>
            <person name="Obille A."/>
            <person name="Becker A."/>
            <person name="Abrahante J.E."/>
            <person name="Garbe J."/>
            <person name="Badalamenti J.P."/>
            <person name="Herman A."/>
            <person name="Mangelson H."/>
            <person name="Liachko I."/>
            <person name="Sullivan S."/>
            <person name="Sone E.D."/>
            <person name="Koren S."/>
            <person name="Silverstein K.A.T."/>
            <person name="Beckman K.B."/>
            <person name="Gohl D.M."/>
        </authorList>
    </citation>
    <scope>NUCLEOTIDE SEQUENCE</scope>
    <source>
        <strain evidence="2">Duluth1</strain>
        <tissue evidence="2">Whole animal</tissue>
    </source>
</reference>
<gene>
    <name evidence="2" type="ORF">DPMN_017060</name>
</gene>
<protein>
    <submittedName>
        <fullName evidence="2">Uncharacterized protein</fullName>
    </submittedName>
</protein>